<evidence type="ECO:0000256" key="1">
    <source>
        <dbReference type="ARBA" id="ARBA00004651"/>
    </source>
</evidence>
<evidence type="ECO:0000313" key="8">
    <source>
        <dbReference type="Proteomes" id="UP001189915"/>
    </source>
</evidence>
<evidence type="ECO:0000256" key="6">
    <source>
        <dbReference type="SAM" id="Phobius"/>
    </source>
</evidence>
<keyword evidence="5 6" id="KW-0472">Membrane</keyword>
<evidence type="ECO:0000313" key="7">
    <source>
        <dbReference type="EMBL" id="CAJ0696926.1"/>
    </source>
</evidence>
<gene>
    <name evidence="7" type="primary">rhtB_4</name>
    <name evidence="7" type="ORF">LMG18091_02382</name>
</gene>
<dbReference type="RefSeq" id="WP_316869949.1">
    <property type="nucleotide sequence ID" value="NZ_CATWAF010000003.1"/>
</dbReference>
<feature type="transmembrane region" description="Helical" evidence="6">
    <location>
        <begin position="70"/>
        <end position="91"/>
    </location>
</feature>
<evidence type="ECO:0000256" key="5">
    <source>
        <dbReference type="ARBA" id="ARBA00023136"/>
    </source>
</evidence>
<comment type="subcellular location">
    <subcellularLocation>
        <location evidence="1">Cell membrane</location>
        <topology evidence="1">Multi-pass membrane protein</topology>
    </subcellularLocation>
</comment>
<dbReference type="Pfam" id="PF01810">
    <property type="entry name" value="LysE"/>
    <property type="match status" value="1"/>
</dbReference>
<proteinExistence type="predicted"/>
<keyword evidence="8" id="KW-1185">Reference proteome</keyword>
<dbReference type="AlphaFoldDB" id="A0AAD2AZX3"/>
<feature type="transmembrane region" description="Helical" evidence="6">
    <location>
        <begin position="40"/>
        <end position="64"/>
    </location>
</feature>
<dbReference type="GO" id="GO:0015171">
    <property type="term" value="F:amino acid transmembrane transporter activity"/>
    <property type="evidence" value="ECO:0007669"/>
    <property type="project" value="TreeGrafter"/>
</dbReference>
<keyword evidence="2" id="KW-1003">Cell membrane</keyword>
<feature type="transmembrane region" description="Helical" evidence="6">
    <location>
        <begin position="6"/>
        <end position="28"/>
    </location>
</feature>
<dbReference type="Proteomes" id="UP001189915">
    <property type="component" value="Unassembled WGS sequence"/>
</dbReference>
<evidence type="ECO:0000256" key="2">
    <source>
        <dbReference type="ARBA" id="ARBA00022475"/>
    </source>
</evidence>
<evidence type="ECO:0000256" key="3">
    <source>
        <dbReference type="ARBA" id="ARBA00022692"/>
    </source>
</evidence>
<keyword evidence="4 6" id="KW-1133">Transmembrane helix</keyword>
<dbReference type="PANTHER" id="PTHR30086">
    <property type="entry name" value="ARGININE EXPORTER PROTEIN ARGO"/>
    <property type="match status" value="1"/>
</dbReference>
<keyword evidence="3 6" id="KW-0812">Transmembrane</keyword>
<feature type="transmembrane region" description="Helical" evidence="6">
    <location>
        <begin position="149"/>
        <end position="178"/>
    </location>
</feature>
<organism evidence="7 8">
    <name type="scientific">Ralstonia wenshanensis</name>
    <dbReference type="NCBI Taxonomy" id="2842456"/>
    <lineage>
        <taxon>Bacteria</taxon>
        <taxon>Pseudomonadati</taxon>
        <taxon>Pseudomonadota</taxon>
        <taxon>Betaproteobacteria</taxon>
        <taxon>Burkholderiales</taxon>
        <taxon>Burkholderiaceae</taxon>
        <taxon>Ralstonia</taxon>
    </lineage>
</organism>
<dbReference type="PIRSF" id="PIRSF006324">
    <property type="entry name" value="LeuE"/>
    <property type="match status" value="1"/>
</dbReference>
<dbReference type="InterPro" id="IPR001123">
    <property type="entry name" value="LeuE-type"/>
</dbReference>
<reference evidence="7 8" key="1">
    <citation type="submission" date="2023-07" db="EMBL/GenBank/DDBJ databases">
        <authorList>
            <person name="Peeters C."/>
        </authorList>
    </citation>
    <scope>NUCLEOTIDE SEQUENCE [LARGE SCALE GENOMIC DNA]</scope>
    <source>
        <strain evidence="7 8">LMG 18091</strain>
    </source>
</reference>
<sequence length="209" mass="22340">MSHLSWLPFVATSLLIILTPGQDMVLVMSRTLTHGTRSGLVTAAGVSVGLTVHTVLATLGLGALLQASEWVFTALKLVGALYLLYLGIALFRASGELALAHSHGAPQSAVRAFSQGALSNMSNPKIALFYLAFLPQFVPADAAHPMLSVFMLGLAFACLTFLVKGPVAIFAGLLSNWFRQNPRFLARMHRTSGIVMIGLGLKLAFEPRH</sequence>
<dbReference type="GO" id="GO:0005886">
    <property type="term" value="C:plasma membrane"/>
    <property type="evidence" value="ECO:0007669"/>
    <property type="project" value="UniProtKB-SubCell"/>
</dbReference>
<name>A0AAD2AZX3_9RALS</name>
<comment type="caution">
    <text evidence="7">The sequence shown here is derived from an EMBL/GenBank/DDBJ whole genome shotgun (WGS) entry which is preliminary data.</text>
</comment>
<accession>A0AAD2AZX3</accession>
<evidence type="ECO:0000256" key="4">
    <source>
        <dbReference type="ARBA" id="ARBA00022989"/>
    </source>
</evidence>
<dbReference type="PANTHER" id="PTHR30086:SF20">
    <property type="entry name" value="ARGININE EXPORTER PROTEIN ARGO-RELATED"/>
    <property type="match status" value="1"/>
</dbReference>
<protein>
    <submittedName>
        <fullName evidence="7">Homoserine/homoserine lactone efflux protein</fullName>
    </submittedName>
</protein>
<dbReference type="EMBL" id="CATWAF010000003">
    <property type="protein sequence ID" value="CAJ0696926.1"/>
    <property type="molecule type" value="Genomic_DNA"/>
</dbReference>